<evidence type="ECO:0000313" key="2">
    <source>
        <dbReference type="EMBL" id="TNN88274.1"/>
    </source>
</evidence>
<evidence type="ECO:0000256" key="1">
    <source>
        <dbReference type="SAM" id="MobiDB-lite"/>
    </source>
</evidence>
<reference evidence="2 3" key="1">
    <citation type="submission" date="2019-03" db="EMBL/GenBank/DDBJ databases">
        <title>First draft genome of Liparis tanakae, snailfish: a comprehensive survey of snailfish specific genes.</title>
        <authorList>
            <person name="Kim W."/>
            <person name="Song I."/>
            <person name="Jeong J.-H."/>
            <person name="Kim D."/>
            <person name="Kim S."/>
            <person name="Ryu S."/>
            <person name="Song J.Y."/>
            <person name="Lee S.K."/>
        </authorList>
    </citation>
    <scope>NUCLEOTIDE SEQUENCE [LARGE SCALE GENOMIC DNA]</scope>
    <source>
        <tissue evidence="2">Muscle</tissue>
    </source>
</reference>
<sequence>MVLAIRTLTKSGHDSRVLDTAEREVVPGTLWKPTLTVAPQLSGTNPCNSQAGRNVSEKTRRNIRGDSPTCRRPTARQSCMEVIPYDLCDLNGGYGPVQHIYKQMLNLGGPPHINDDMVN</sequence>
<dbReference type="EMBL" id="SRLO01000006">
    <property type="protein sequence ID" value="TNN88274.1"/>
    <property type="molecule type" value="Genomic_DNA"/>
</dbReference>
<accession>A0A4Z2JEM3</accession>
<protein>
    <submittedName>
        <fullName evidence="2">Uncharacterized protein</fullName>
    </submittedName>
</protein>
<proteinExistence type="predicted"/>
<feature type="compositionally biased region" description="Basic and acidic residues" evidence="1">
    <location>
        <begin position="55"/>
        <end position="64"/>
    </location>
</feature>
<dbReference type="Proteomes" id="UP000314294">
    <property type="component" value="Unassembled WGS sequence"/>
</dbReference>
<feature type="compositionally biased region" description="Polar residues" evidence="1">
    <location>
        <begin position="41"/>
        <end position="53"/>
    </location>
</feature>
<gene>
    <name evidence="2" type="ORF">EYF80_001490</name>
</gene>
<organism evidence="2 3">
    <name type="scientific">Liparis tanakae</name>
    <name type="common">Tanaka's snailfish</name>
    <dbReference type="NCBI Taxonomy" id="230148"/>
    <lineage>
        <taxon>Eukaryota</taxon>
        <taxon>Metazoa</taxon>
        <taxon>Chordata</taxon>
        <taxon>Craniata</taxon>
        <taxon>Vertebrata</taxon>
        <taxon>Euteleostomi</taxon>
        <taxon>Actinopterygii</taxon>
        <taxon>Neopterygii</taxon>
        <taxon>Teleostei</taxon>
        <taxon>Neoteleostei</taxon>
        <taxon>Acanthomorphata</taxon>
        <taxon>Eupercaria</taxon>
        <taxon>Perciformes</taxon>
        <taxon>Cottioidei</taxon>
        <taxon>Cottales</taxon>
        <taxon>Liparidae</taxon>
        <taxon>Liparis</taxon>
    </lineage>
</organism>
<dbReference type="AlphaFoldDB" id="A0A4Z2JEM3"/>
<name>A0A4Z2JEM3_9TELE</name>
<comment type="caution">
    <text evidence="2">The sequence shown here is derived from an EMBL/GenBank/DDBJ whole genome shotgun (WGS) entry which is preliminary data.</text>
</comment>
<keyword evidence="3" id="KW-1185">Reference proteome</keyword>
<feature type="region of interest" description="Disordered" evidence="1">
    <location>
        <begin position="41"/>
        <end position="69"/>
    </location>
</feature>
<evidence type="ECO:0000313" key="3">
    <source>
        <dbReference type="Proteomes" id="UP000314294"/>
    </source>
</evidence>